<dbReference type="PANTHER" id="PTHR30050:SF4">
    <property type="entry name" value="ATP-BINDING PROTEIN RV3427C IN INSERTION SEQUENCE-RELATED"/>
    <property type="match status" value="1"/>
</dbReference>
<proteinExistence type="predicted"/>
<dbReference type="InterPro" id="IPR002611">
    <property type="entry name" value="IstB_ATP-bd"/>
</dbReference>
<dbReference type="SUPFAM" id="SSF52540">
    <property type="entry name" value="P-loop containing nucleoside triphosphate hydrolases"/>
    <property type="match status" value="1"/>
</dbReference>
<keyword evidence="3" id="KW-1185">Reference proteome</keyword>
<sequence length="310" mass="35538">MEPLSAVIQRMMKDNPVLAKRMSDVRESLASNPIEIMTIPSDECPYKKCDGKGWLWIKDWSRLGKKDEEDENGKLLRAEWMEQCKCYEQLVKQREVDKKLDLSGIPPIFSDATVRSYDVNRYRSANSQGIATMAKKAAGNYVNNYEAMKKHGKGLYLYSKVKGSGKTRLASSIANALVKTYGIDIAFIKSGDLIAQVYKTMNKKSETTRSDIIETFRKVELLVIDDLAIKDSTEYEEGIFYDITDYRLEHKKPTIFTSNVTIDELEKVYPGGRVNKRINKMAMEIYMPEESIRDDEADSENAELEKLLFR</sequence>
<protein>
    <submittedName>
        <fullName evidence="2">DNA replication protein DnaC</fullName>
    </submittedName>
</protein>
<dbReference type="Gene3D" id="3.40.50.300">
    <property type="entry name" value="P-loop containing nucleotide triphosphate hydrolases"/>
    <property type="match status" value="1"/>
</dbReference>
<gene>
    <name evidence="2" type="ORF">ABIC55_003252</name>
</gene>
<feature type="domain" description="IstB-like ATP-binding" evidence="1">
    <location>
        <begin position="92"/>
        <end position="269"/>
    </location>
</feature>
<name>A0ABV2KBY1_SPOPS</name>
<dbReference type="Proteomes" id="UP001549104">
    <property type="component" value="Unassembled WGS sequence"/>
</dbReference>
<evidence type="ECO:0000259" key="1">
    <source>
        <dbReference type="Pfam" id="PF01695"/>
    </source>
</evidence>
<dbReference type="EMBL" id="JBEPME010000005">
    <property type="protein sequence ID" value="MET3658135.1"/>
    <property type="molecule type" value="Genomic_DNA"/>
</dbReference>
<evidence type="ECO:0000313" key="2">
    <source>
        <dbReference type="EMBL" id="MET3658135.1"/>
    </source>
</evidence>
<comment type="caution">
    <text evidence="2">The sequence shown here is derived from an EMBL/GenBank/DDBJ whole genome shotgun (WGS) entry which is preliminary data.</text>
</comment>
<dbReference type="PANTHER" id="PTHR30050">
    <property type="entry name" value="CHROMOSOMAL REPLICATION INITIATOR PROTEIN DNAA"/>
    <property type="match status" value="1"/>
</dbReference>
<dbReference type="Pfam" id="PF01695">
    <property type="entry name" value="IstB_IS21"/>
    <property type="match status" value="1"/>
</dbReference>
<organism evidence="2 3">
    <name type="scientific">Sporosarcina psychrophila</name>
    <name type="common">Bacillus psychrophilus</name>
    <dbReference type="NCBI Taxonomy" id="1476"/>
    <lineage>
        <taxon>Bacteria</taxon>
        <taxon>Bacillati</taxon>
        <taxon>Bacillota</taxon>
        <taxon>Bacilli</taxon>
        <taxon>Bacillales</taxon>
        <taxon>Caryophanaceae</taxon>
        <taxon>Sporosarcina</taxon>
    </lineage>
</organism>
<evidence type="ECO:0000313" key="3">
    <source>
        <dbReference type="Proteomes" id="UP001549104"/>
    </source>
</evidence>
<accession>A0ABV2KBY1</accession>
<dbReference type="InterPro" id="IPR027417">
    <property type="entry name" value="P-loop_NTPase"/>
</dbReference>
<reference evidence="2 3" key="1">
    <citation type="submission" date="2024-06" db="EMBL/GenBank/DDBJ databases">
        <title>Sorghum-associated microbial communities from plants grown in Nebraska, USA.</title>
        <authorList>
            <person name="Schachtman D."/>
        </authorList>
    </citation>
    <scope>NUCLEOTIDE SEQUENCE [LARGE SCALE GENOMIC DNA]</scope>
    <source>
        <strain evidence="2 3">1288</strain>
    </source>
</reference>